<sequence length="509" mass="55644">MNTRQRMQALRRSGVGPVGMADAGGIAAVPEHPACVIGSGQSCEHSLVDRELNRELFTYEQTVRGRFARIVGVLKQISAHQHDATFAERAQQLALEQLGFELPREVLDDAWVSGLDLRALHSHCIFNSLKLCVERASAEQAGWSQRLPIDSNLLHSCGYHTVDISPCADGRLQGIAPYVLRLLPAPNVRVKAYAGALFDVDGDVADWAQREVERLSGAMEDGDRLNYLKIAVYHLSSSNPGAQGCAAHGSNDRQATESALSRLDELREAIDRSFGVGAAPDVLLIGVDTDLDALRIHLPDAFGDVNPHRYIETGKIYRETLGLSAEAARVRIAEMIADVESTGGWGQGQGQMRDGMRRLVSALAEANLSQIEYVIKHHTGRYAVIGHDEECIVAGEAVRTLQLRNLFYFAHLDTVEEGAPDMDVGIKIFRNLNVAHGLPVPVLVHFEYDSRIPGSRQRAVDRACRVRDAIVGRYADLAKKGLLTCAMAVSDRNGDECCDFVADEAVADH</sequence>
<comment type="similarity">
    <text evidence="9">Belongs to the beta-class carbonic anhydrase family. CsoSCA subfamily.</text>
</comment>
<dbReference type="InterPro" id="IPR048539">
    <property type="entry name" value="CsoSCA_cat"/>
</dbReference>
<keyword evidence="18" id="KW-1185">Reference proteome</keyword>
<evidence type="ECO:0000256" key="13">
    <source>
        <dbReference type="NCBIfam" id="TIGR02701"/>
    </source>
</evidence>
<dbReference type="Pfam" id="PF20686">
    <property type="entry name" value="CsoSCA_cat"/>
    <property type="match status" value="1"/>
</dbReference>
<dbReference type="EC" id="4.2.1.1" evidence="2 13"/>
<dbReference type="GO" id="GO:0046872">
    <property type="term" value="F:metal ion binding"/>
    <property type="evidence" value="ECO:0007669"/>
    <property type="project" value="UniProtKB-KW"/>
</dbReference>
<evidence type="ECO:0000256" key="10">
    <source>
        <dbReference type="ARBA" id="ARBA00024121"/>
    </source>
</evidence>
<evidence type="ECO:0000256" key="1">
    <source>
        <dbReference type="ARBA" id="ARBA00001947"/>
    </source>
</evidence>
<keyword evidence="6" id="KW-0120">Carbon dioxide fixation</keyword>
<evidence type="ECO:0000256" key="8">
    <source>
        <dbReference type="ARBA" id="ARBA00023669"/>
    </source>
</evidence>
<dbReference type="NCBIfam" id="TIGR02701">
    <property type="entry name" value="shell_carb_anhy"/>
    <property type="match status" value="1"/>
</dbReference>
<evidence type="ECO:0000256" key="4">
    <source>
        <dbReference type="ARBA" id="ARBA00022833"/>
    </source>
</evidence>
<dbReference type="InterPro" id="IPR043065">
    <property type="entry name" value="CsoSCA_N_sf"/>
</dbReference>
<dbReference type="GO" id="GO:0031470">
    <property type="term" value="C:carboxysome"/>
    <property type="evidence" value="ECO:0007669"/>
    <property type="project" value="UniProtKB-SubCell"/>
</dbReference>
<organism evidence="17 18">
    <name type="scientific">Thiomonas delicata</name>
    <name type="common">Thiomonas cuprina</name>
    <dbReference type="NCBI Taxonomy" id="364030"/>
    <lineage>
        <taxon>Bacteria</taxon>
        <taxon>Pseudomonadati</taxon>
        <taxon>Pseudomonadota</taxon>
        <taxon>Betaproteobacteria</taxon>
        <taxon>Burkholderiales</taxon>
        <taxon>Thiomonas</taxon>
    </lineage>
</organism>
<keyword evidence="5" id="KW-0456">Lyase</keyword>
<name>A0A238D7U7_THIDL</name>
<evidence type="ECO:0000313" key="17">
    <source>
        <dbReference type="EMBL" id="SBP89325.1"/>
    </source>
</evidence>
<evidence type="ECO:0000313" key="18">
    <source>
        <dbReference type="Proteomes" id="UP000214566"/>
    </source>
</evidence>
<accession>A0A238D7U7</accession>
<keyword evidence="4" id="KW-0862">Zinc</keyword>
<dbReference type="InterPro" id="IPR014074">
    <property type="entry name" value="Carboxysome_shell_carb_anhy"/>
</dbReference>
<dbReference type="RefSeq" id="WP_094161419.1">
    <property type="nucleotide sequence ID" value="NZ_LT592171.1"/>
</dbReference>
<comment type="subcellular location">
    <subcellularLocation>
        <location evidence="7">Carboxysome</location>
    </subcellularLocation>
</comment>
<evidence type="ECO:0000256" key="5">
    <source>
        <dbReference type="ARBA" id="ARBA00023239"/>
    </source>
</evidence>
<feature type="domain" description="Carboxysome Shell Carbonic Anhydrase C-terminal" evidence="14">
    <location>
        <begin position="388"/>
        <end position="503"/>
    </location>
</feature>
<evidence type="ECO:0000259" key="15">
    <source>
        <dbReference type="Pfam" id="PF20686"/>
    </source>
</evidence>
<dbReference type="InterPro" id="IPR043066">
    <property type="entry name" value="CsoSCA_C_sf"/>
</dbReference>
<evidence type="ECO:0000256" key="7">
    <source>
        <dbReference type="ARBA" id="ARBA00023587"/>
    </source>
</evidence>
<dbReference type="Gene3D" id="3.30.1330.140">
    <property type="entry name" value="Carboxysome Shell Carbonic Anhydrase, C-terminal domain"/>
    <property type="match status" value="1"/>
</dbReference>
<gene>
    <name evidence="17" type="ORF">THIARS_70945</name>
</gene>
<comment type="catalytic activity">
    <reaction evidence="12">
        <text>hydrogencarbonate + H(+) = CO2 + H2O</text>
        <dbReference type="Rhea" id="RHEA:10748"/>
        <dbReference type="ChEBI" id="CHEBI:15377"/>
        <dbReference type="ChEBI" id="CHEBI:15378"/>
        <dbReference type="ChEBI" id="CHEBI:16526"/>
        <dbReference type="ChEBI" id="CHEBI:17544"/>
        <dbReference type="EC" id="4.2.1.1"/>
    </reaction>
</comment>
<evidence type="ECO:0000256" key="11">
    <source>
        <dbReference type="ARBA" id="ARBA00024446"/>
    </source>
</evidence>
<keyword evidence="3" id="KW-0479">Metal-binding</keyword>
<reference evidence="17 18" key="1">
    <citation type="submission" date="2016-06" db="EMBL/GenBank/DDBJ databases">
        <authorList>
            <person name="Kjaerup R.B."/>
            <person name="Dalgaard T.S."/>
            <person name="Juul-Madsen H.R."/>
        </authorList>
    </citation>
    <scope>NUCLEOTIDE SEQUENCE [LARGE SCALE GENOMIC DNA]</scope>
    <source>
        <strain evidence="17 18">DSM 16361</strain>
    </source>
</reference>
<protein>
    <recommendedName>
        <fullName evidence="10 13">Carboxysome shell carbonic anhydrase</fullName>
        <ecNumber evidence="2 13">4.2.1.1</ecNumber>
    </recommendedName>
</protein>
<evidence type="ECO:0000256" key="3">
    <source>
        <dbReference type="ARBA" id="ARBA00022723"/>
    </source>
</evidence>
<dbReference type="AlphaFoldDB" id="A0A238D7U7"/>
<dbReference type="EMBL" id="FLMQ01000056">
    <property type="protein sequence ID" value="SBP89325.1"/>
    <property type="molecule type" value="Genomic_DNA"/>
</dbReference>
<dbReference type="GO" id="GO:0015977">
    <property type="term" value="P:carbon fixation"/>
    <property type="evidence" value="ECO:0007669"/>
    <property type="project" value="UniProtKB-UniRule"/>
</dbReference>
<dbReference type="OrthoDB" id="544846at2"/>
<feature type="domain" description="Carboxysome Shell Carbonic Anhydrase N-terminal" evidence="16">
    <location>
        <begin position="45"/>
        <end position="136"/>
    </location>
</feature>
<evidence type="ECO:0000256" key="12">
    <source>
        <dbReference type="ARBA" id="ARBA00048348"/>
    </source>
</evidence>
<comment type="cofactor">
    <cofactor evidence="1">
        <name>Zn(2+)</name>
        <dbReference type="ChEBI" id="CHEBI:29105"/>
    </cofactor>
</comment>
<dbReference type="Pfam" id="PF20687">
    <property type="entry name" value="CsoSCA_N"/>
    <property type="match status" value="1"/>
</dbReference>
<dbReference type="InterPro" id="IPR048620">
    <property type="entry name" value="CsoSCA_C"/>
</dbReference>
<dbReference type="Gene3D" id="1.20.120.1310">
    <property type="entry name" value="Carboxysome Shell Carbonic Anhydrase, N-terminal helical domain"/>
    <property type="match status" value="1"/>
</dbReference>
<dbReference type="Pfam" id="PF08936">
    <property type="entry name" value="CsoSCA_C"/>
    <property type="match status" value="1"/>
</dbReference>
<keyword evidence="11" id="KW-1283">Bacterial microcompartment</keyword>
<dbReference type="Proteomes" id="UP000214566">
    <property type="component" value="Unassembled WGS sequence"/>
</dbReference>
<evidence type="ECO:0000259" key="14">
    <source>
        <dbReference type="Pfam" id="PF08936"/>
    </source>
</evidence>
<evidence type="ECO:0000256" key="2">
    <source>
        <dbReference type="ARBA" id="ARBA00012925"/>
    </source>
</evidence>
<dbReference type="GO" id="GO:0004089">
    <property type="term" value="F:carbonate dehydratase activity"/>
    <property type="evidence" value="ECO:0007669"/>
    <property type="project" value="UniProtKB-UniRule"/>
</dbReference>
<evidence type="ECO:0000256" key="9">
    <source>
        <dbReference type="ARBA" id="ARBA00024021"/>
    </source>
</evidence>
<evidence type="ECO:0000256" key="6">
    <source>
        <dbReference type="ARBA" id="ARBA00023300"/>
    </source>
</evidence>
<keyword evidence="8" id="KW-1282">Carboxysome</keyword>
<evidence type="ECO:0000259" key="16">
    <source>
        <dbReference type="Pfam" id="PF20687"/>
    </source>
</evidence>
<dbReference type="InterPro" id="IPR048619">
    <property type="entry name" value="CsoSCA_N"/>
</dbReference>
<feature type="domain" description="Carboxysome Shell Carbonic Anhydrase catalytic" evidence="15">
    <location>
        <begin position="152"/>
        <end position="387"/>
    </location>
</feature>
<proteinExistence type="inferred from homology"/>